<accession>A0AAW0HRW0</accession>
<evidence type="ECO:0000313" key="2">
    <source>
        <dbReference type="EMBL" id="KAK7804793.1"/>
    </source>
</evidence>
<proteinExistence type="predicted"/>
<feature type="compositionally biased region" description="Pro residues" evidence="1">
    <location>
        <begin position="103"/>
        <end position="112"/>
    </location>
</feature>
<keyword evidence="3" id="KW-1185">Reference proteome</keyword>
<dbReference type="AlphaFoldDB" id="A0AAW0HRW0"/>
<dbReference type="Proteomes" id="UP001488838">
    <property type="component" value="Unassembled WGS sequence"/>
</dbReference>
<comment type="caution">
    <text evidence="2">The sequence shown here is derived from an EMBL/GenBank/DDBJ whole genome shotgun (WGS) entry which is preliminary data.</text>
</comment>
<sequence>MTSHTQMMPWLHMGGIQGGNGPLRPEVNHGEPVLQWDLDVHIRNHVDTSLAPVSWNVMSTQERKEECQRITEPRGEGDQKLRWMELFQTPAPFLLTTCLAGEAPPPPRPTAPGPGRVAL</sequence>
<protein>
    <submittedName>
        <fullName evidence="2">Uncharacterized protein</fullName>
    </submittedName>
</protein>
<gene>
    <name evidence="2" type="ORF">U0070_023059</name>
</gene>
<name>A0AAW0HRW0_MYOGA</name>
<reference evidence="2 3" key="1">
    <citation type="journal article" date="2023" name="bioRxiv">
        <title>Conserved and derived expression patterns and positive selection on dental genes reveal complex evolutionary context of ever-growing rodent molars.</title>
        <authorList>
            <person name="Calamari Z.T."/>
            <person name="Song A."/>
            <person name="Cohen E."/>
            <person name="Akter M."/>
            <person name="Roy R.D."/>
            <person name="Hallikas O."/>
            <person name="Christensen M.M."/>
            <person name="Li P."/>
            <person name="Marangoni P."/>
            <person name="Jernvall J."/>
            <person name="Klein O.D."/>
        </authorList>
    </citation>
    <scope>NUCLEOTIDE SEQUENCE [LARGE SCALE GENOMIC DNA]</scope>
    <source>
        <strain evidence="2">V071</strain>
    </source>
</reference>
<feature type="region of interest" description="Disordered" evidence="1">
    <location>
        <begin position="99"/>
        <end position="119"/>
    </location>
</feature>
<organism evidence="2 3">
    <name type="scientific">Myodes glareolus</name>
    <name type="common">Bank vole</name>
    <name type="synonym">Clethrionomys glareolus</name>
    <dbReference type="NCBI Taxonomy" id="447135"/>
    <lineage>
        <taxon>Eukaryota</taxon>
        <taxon>Metazoa</taxon>
        <taxon>Chordata</taxon>
        <taxon>Craniata</taxon>
        <taxon>Vertebrata</taxon>
        <taxon>Euteleostomi</taxon>
        <taxon>Mammalia</taxon>
        <taxon>Eutheria</taxon>
        <taxon>Euarchontoglires</taxon>
        <taxon>Glires</taxon>
        <taxon>Rodentia</taxon>
        <taxon>Myomorpha</taxon>
        <taxon>Muroidea</taxon>
        <taxon>Cricetidae</taxon>
        <taxon>Arvicolinae</taxon>
        <taxon>Myodes</taxon>
    </lineage>
</organism>
<dbReference type="EMBL" id="JBBHLL010000363">
    <property type="protein sequence ID" value="KAK7804793.1"/>
    <property type="molecule type" value="Genomic_DNA"/>
</dbReference>
<evidence type="ECO:0000313" key="3">
    <source>
        <dbReference type="Proteomes" id="UP001488838"/>
    </source>
</evidence>
<evidence type="ECO:0000256" key="1">
    <source>
        <dbReference type="SAM" id="MobiDB-lite"/>
    </source>
</evidence>